<comment type="caution">
    <text evidence="4">Lacks conserved residue(s) required for the propagation of feature annotation.</text>
</comment>
<reference evidence="8 9" key="1">
    <citation type="submission" date="2017-08" db="EMBL/GenBank/DDBJ databases">
        <title>Infants hospitalized years apart are colonized by the same room-sourced microbial strains.</title>
        <authorList>
            <person name="Brooks B."/>
            <person name="Olm M.R."/>
            <person name="Firek B.A."/>
            <person name="Baker R."/>
            <person name="Thomas B.C."/>
            <person name="Morowitz M.J."/>
            <person name="Banfield J.F."/>
        </authorList>
    </citation>
    <scope>NUCLEOTIDE SEQUENCE [LARGE SCALE GENOMIC DNA]</scope>
    <source>
        <strain evidence="8">S2_009_000_R2_77</strain>
    </source>
</reference>
<keyword evidence="1 4" id="KW-0732">Signal</keyword>
<evidence type="ECO:0000313" key="9">
    <source>
        <dbReference type="Proteomes" id="UP000249198"/>
    </source>
</evidence>
<dbReference type="HAMAP" id="MF_01411">
    <property type="entry name" value="LPS_assembly_LptD"/>
    <property type="match status" value="1"/>
</dbReference>
<dbReference type="InterPro" id="IPR020889">
    <property type="entry name" value="LipoPS_assembly_LptD"/>
</dbReference>
<dbReference type="RefSeq" id="WP_273234177.1">
    <property type="nucleotide sequence ID" value="NZ_QFOH01000027.1"/>
</dbReference>
<evidence type="ECO:0000256" key="5">
    <source>
        <dbReference type="SAM" id="MobiDB-lite"/>
    </source>
</evidence>
<comment type="caution">
    <text evidence="8">The sequence shown here is derived from an EMBL/GenBank/DDBJ whole genome shotgun (WGS) entry which is preliminary data.</text>
</comment>
<comment type="function">
    <text evidence="4">Together with LptE, is involved in the assembly of lipopolysaccharide (LPS) at the surface of the outer membrane.</text>
</comment>
<organism evidence="8 9">
    <name type="scientific">Pseudomonas kuykendallii</name>
    <dbReference type="NCBI Taxonomy" id="1007099"/>
    <lineage>
        <taxon>Bacteria</taxon>
        <taxon>Pseudomonadati</taxon>
        <taxon>Pseudomonadota</taxon>
        <taxon>Gammaproteobacteria</taxon>
        <taxon>Pseudomonadales</taxon>
        <taxon>Pseudomonadaceae</taxon>
        <taxon>Pseudomonas</taxon>
    </lineage>
</organism>
<sequence length="940" mass="106473" precursor="true">MAVKSPAFRKKFPLLVSASLLALQPVATQYVVAAEQYDCQASAGSWACAPKSEPADLPPRPVHSNSAVSSTVGTTAAEPATAAAAQPAGTRLVTENKGKALTARSADYSHIDWVPREKLTPAQLAEAGPYCAGAYVEPLRPGMDDKTPLSEAPMFVSAKASRYEQTEQVATLAGDVVLRQSHLQVEADEANLHQLENKGELVGNVRLRDNGALVVGDRAELQLDNGEAKIENAEYVLHKSHIRGSAQYAKREETAIIRLKDGTYTRCEPGENTWYLKGNNITLNPASGFGTATNVTLRVKDLPVFYTPYIQFPIDDRRQSGFLQPSISSSSDTGFSLLAPYYFNLAPNYDATLYPTLMTKRGLQMEGEVRYLTKSTEGQVGASFLNDDENERKNQSDYEDTRWMYSWQHKGGLDTRLLSEVDYTELSDPYYFQDLNTQLGIDTGDFLDKRGTLTWRGDSYTARLNVQGYERATISDITPYERLPQVTFNGTLPFQPGGLNFSYNTELVRFDRDLRSGFATDRDGDLEEWYDERLQGLARASGNRLHVEPGVSLPLDWSFGYIKPSVKYAYTRYDLDLDGQGKNDIADAIATDPTSALAQQRYHSNISRSVPIYSVDSGLYFDRNTQLFGKDYRQTLEPRLFYLYVPEEDQSDIPIFDSSESTFNYASLFRENRFSGSDRIGDANQLSLGVTNRWIEPNGFERQRFSIGQAIYFKDRKVQMLGIDYRDRDESQSSVSPYALEYVYRFNRDWRLTSDFNWDPDSRETRSGSAMFHYQPEDNPNKVINAGYRYRADTVRFDQESGTWGYSQDFGKPTLDDGSTNPAYIKDYYKISQHDFSTIWPIVPQWSVIARWQYDYNRNRTLEAFGGFEYDSCCWKLRLVNRYWIDYDEVGLNPDRNDEADRGIFLQIVFKGLGGVLGNGVETFLDKGIEGYREREDQAF</sequence>
<comment type="similarity">
    <text evidence="4">Belongs to the LptD family.</text>
</comment>
<dbReference type="Pfam" id="PF03968">
    <property type="entry name" value="LptD_N"/>
    <property type="match status" value="1"/>
</dbReference>
<dbReference type="EMBL" id="QFOH01000027">
    <property type="protein sequence ID" value="PZP21569.1"/>
    <property type="molecule type" value="Genomic_DNA"/>
</dbReference>
<dbReference type="Pfam" id="PF04453">
    <property type="entry name" value="LptD"/>
    <property type="match status" value="1"/>
</dbReference>
<feature type="region of interest" description="Disordered" evidence="5">
    <location>
        <begin position="48"/>
        <end position="88"/>
    </location>
</feature>
<protein>
    <recommendedName>
        <fullName evidence="4">LPS-assembly protein LptD</fullName>
    </recommendedName>
</protein>
<evidence type="ECO:0000256" key="4">
    <source>
        <dbReference type="HAMAP-Rule" id="MF_01411"/>
    </source>
</evidence>
<gene>
    <name evidence="4" type="primary">lptD</name>
    <name evidence="8" type="ORF">DI599_18540</name>
</gene>
<keyword evidence="3 4" id="KW-0998">Cell outer membrane</keyword>
<proteinExistence type="inferred from homology"/>
<keyword evidence="2 4" id="KW-0472">Membrane</keyword>
<dbReference type="GO" id="GO:1990351">
    <property type="term" value="C:transporter complex"/>
    <property type="evidence" value="ECO:0007669"/>
    <property type="project" value="TreeGrafter"/>
</dbReference>
<evidence type="ECO:0000256" key="1">
    <source>
        <dbReference type="ARBA" id="ARBA00022729"/>
    </source>
</evidence>
<feature type="signal peptide" evidence="4">
    <location>
        <begin position="1"/>
        <end position="33"/>
    </location>
</feature>
<evidence type="ECO:0000256" key="2">
    <source>
        <dbReference type="ARBA" id="ARBA00023136"/>
    </source>
</evidence>
<dbReference type="PANTHER" id="PTHR30189">
    <property type="entry name" value="LPS-ASSEMBLY PROTEIN"/>
    <property type="match status" value="1"/>
</dbReference>
<comment type="subcellular location">
    <subcellularLocation>
        <location evidence="4">Cell outer membrane</location>
    </subcellularLocation>
</comment>
<feature type="domain" description="LptD C-terminal" evidence="7">
    <location>
        <begin position="401"/>
        <end position="846"/>
    </location>
</feature>
<dbReference type="AlphaFoldDB" id="A0A2W5EW30"/>
<evidence type="ECO:0000259" key="6">
    <source>
        <dbReference type="Pfam" id="PF03968"/>
    </source>
</evidence>
<evidence type="ECO:0000313" key="8">
    <source>
        <dbReference type="EMBL" id="PZP21569.1"/>
    </source>
</evidence>
<evidence type="ECO:0000259" key="7">
    <source>
        <dbReference type="Pfam" id="PF04453"/>
    </source>
</evidence>
<accession>A0A2W5EW30</accession>
<evidence type="ECO:0000256" key="3">
    <source>
        <dbReference type="ARBA" id="ARBA00023237"/>
    </source>
</evidence>
<feature type="compositionally biased region" description="Low complexity" evidence="5">
    <location>
        <begin position="71"/>
        <end position="88"/>
    </location>
</feature>
<feature type="domain" description="Organic solvent tolerance-like N-terminal" evidence="6">
    <location>
        <begin position="156"/>
        <end position="288"/>
    </location>
</feature>
<dbReference type="InterPro" id="IPR050218">
    <property type="entry name" value="LptD"/>
</dbReference>
<dbReference type="Proteomes" id="UP000249198">
    <property type="component" value="Unassembled WGS sequence"/>
</dbReference>
<name>A0A2W5EW30_9PSED</name>
<comment type="subunit">
    <text evidence="4">Component of the lipopolysaccharide transport and assembly complex. Interacts with LptE and LptA.</text>
</comment>
<dbReference type="PANTHER" id="PTHR30189:SF1">
    <property type="entry name" value="LPS-ASSEMBLY PROTEIN LPTD"/>
    <property type="match status" value="1"/>
</dbReference>
<dbReference type="InterPro" id="IPR005653">
    <property type="entry name" value="OstA-like_N"/>
</dbReference>
<dbReference type="GO" id="GO:0043165">
    <property type="term" value="P:Gram-negative-bacterium-type cell outer membrane assembly"/>
    <property type="evidence" value="ECO:0007669"/>
    <property type="project" value="UniProtKB-UniRule"/>
</dbReference>
<dbReference type="GO" id="GO:0015920">
    <property type="term" value="P:lipopolysaccharide transport"/>
    <property type="evidence" value="ECO:0007669"/>
    <property type="project" value="InterPro"/>
</dbReference>
<dbReference type="GO" id="GO:0009279">
    <property type="term" value="C:cell outer membrane"/>
    <property type="evidence" value="ECO:0007669"/>
    <property type="project" value="UniProtKB-SubCell"/>
</dbReference>
<feature type="chain" id="PRO_5016184407" description="LPS-assembly protein LptD" evidence="4">
    <location>
        <begin position="34"/>
        <end position="940"/>
    </location>
</feature>
<dbReference type="InterPro" id="IPR007543">
    <property type="entry name" value="LptD_C"/>
</dbReference>